<name>A0ABR3NER4_9TELE</name>
<keyword evidence="2" id="KW-1185">Reference proteome</keyword>
<evidence type="ECO:0000313" key="2">
    <source>
        <dbReference type="Proteomes" id="UP001558613"/>
    </source>
</evidence>
<dbReference type="Proteomes" id="UP001558613">
    <property type="component" value="Unassembled WGS sequence"/>
</dbReference>
<sequence>MNILDDIGQSSSMVGEDVLRGSLKRLDKGASLSALWSEMAKTAHEPNPPACCTPAKLEQMQLFGCPVSKLRLHLFIQQQSQESQVLTAR</sequence>
<comment type="caution">
    <text evidence="1">The sequence shown here is derived from an EMBL/GenBank/DDBJ whole genome shotgun (WGS) entry which is preliminary data.</text>
</comment>
<protein>
    <submittedName>
        <fullName evidence="1">Uncharacterized protein</fullName>
    </submittedName>
</protein>
<dbReference type="EMBL" id="JAYMGO010000004">
    <property type="protein sequence ID" value="KAL1275449.1"/>
    <property type="molecule type" value="Genomic_DNA"/>
</dbReference>
<accession>A0ABR3NER4</accession>
<reference evidence="1 2" key="1">
    <citation type="submission" date="2023-09" db="EMBL/GenBank/DDBJ databases">
        <authorList>
            <person name="Wang M."/>
        </authorList>
    </citation>
    <scope>NUCLEOTIDE SEQUENCE [LARGE SCALE GENOMIC DNA]</scope>
    <source>
        <strain evidence="1">GT-2023</strain>
        <tissue evidence="1">Liver</tissue>
    </source>
</reference>
<proteinExistence type="predicted"/>
<organism evidence="1 2">
    <name type="scientific">Cirrhinus molitorella</name>
    <name type="common">mud carp</name>
    <dbReference type="NCBI Taxonomy" id="172907"/>
    <lineage>
        <taxon>Eukaryota</taxon>
        <taxon>Metazoa</taxon>
        <taxon>Chordata</taxon>
        <taxon>Craniata</taxon>
        <taxon>Vertebrata</taxon>
        <taxon>Euteleostomi</taxon>
        <taxon>Actinopterygii</taxon>
        <taxon>Neopterygii</taxon>
        <taxon>Teleostei</taxon>
        <taxon>Ostariophysi</taxon>
        <taxon>Cypriniformes</taxon>
        <taxon>Cyprinidae</taxon>
        <taxon>Labeoninae</taxon>
        <taxon>Labeonini</taxon>
        <taxon>Cirrhinus</taxon>
    </lineage>
</organism>
<evidence type="ECO:0000313" key="1">
    <source>
        <dbReference type="EMBL" id="KAL1275449.1"/>
    </source>
</evidence>
<gene>
    <name evidence="1" type="ORF">QQF64_035072</name>
</gene>